<dbReference type="InterPro" id="IPR036397">
    <property type="entry name" value="RNaseH_sf"/>
</dbReference>
<dbReference type="AlphaFoldDB" id="A0A9P8A7M2"/>
<dbReference type="GO" id="GO:0003723">
    <property type="term" value="F:RNA binding"/>
    <property type="evidence" value="ECO:0007669"/>
    <property type="project" value="InterPro"/>
</dbReference>
<dbReference type="InterPro" id="IPR012337">
    <property type="entry name" value="RNaseH-like_sf"/>
</dbReference>
<dbReference type="Gene3D" id="3.30.420.10">
    <property type="entry name" value="Ribonuclease H-like superfamily/Ribonuclease H"/>
    <property type="match status" value="1"/>
</dbReference>
<dbReference type="SMART" id="SM01163">
    <property type="entry name" value="DUF1785"/>
    <property type="match status" value="1"/>
</dbReference>
<dbReference type="SMART" id="SM00950">
    <property type="entry name" value="Piwi"/>
    <property type="match status" value="1"/>
</dbReference>
<dbReference type="PROSITE" id="PS50822">
    <property type="entry name" value="PIWI"/>
    <property type="match status" value="1"/>
</dbReference>
<evidence type="ECO:0000259" key="3">
    <source>
        <dbReference type="PROSITE" id="PS50821"/>
    </source>
</evidence>
<dbReference type="SUPFAM" id="SSF101690">
    <property type="entry name" value="PAZ domain"/>
    <property type="match status" value="1"/>
</dbReference>
<dbReference type="InterPro" id="IPR032473">
    <property type="entry name" value="Argonaute_Mid_dom"/>
</dbReference>
<reference evidence="5" key="1">
    <citation type="submission" date="2021-07" db="EMBL/GenBank/DDBJ databases">
        <title>Draft genome of Mortierella alpina, strain LL118, isolated from an aspen leaf litter sample.</title>
        <authorList>
            <person name="Yang S."/>
            <person name="Vinatzer B.A."/>
        </authorList>
    </citation>
    <scope>NUCLEOTIDE SEQUENCE</scope>
    <source>
        <strain evidence="5">LL118</strain>
    </source>
</reference>
<evidence type="ECO:0000259" key="4">
    <source>
        <dbReference type="PROSITE" id="PS50822"/>
    </source>
</evidence>
<evidence type="ECO:0000313" key="5">
    <source>
        <dbReference type="EMBL" id="KAG9324166.1"/>
    </source>
</evidence>
<organism evidence="5 6">
    <name type="scientific">Mortierella alpina</name>
    <name type="common">Oleaginous fungus</name>
    <name type="synonym">Mortierella renispora</name>
    <dbReference type="NCBI Taxonomy" id="64518"/>
    <lineage>
        <taxon>Eukaryota</taxon>
        <taxon>Fungi</taxon>
        <taxon>Fungi incertae sedis</taxon>
        <taxon>Mucoromycota</taxon>
        <taxon>Mortierellomycotina</taxon>
        <taxon>Mortierellomycetes</taxon>
        <taxon>Mortierellales</taxon>
        <taxon>Mortierellaceae</taxon>
        <taxon>Mortierella</taxon>
    </lineage>
</organism>
<accession>A0A9P8A7M2</accession>
<dbReference type="SUPFAM" id="SSF53098">
    <property type="entry name" value="Ribonuclease H-like"/>
    <property type="match status" value="1"/>
</dbReference>
<dbReference type="InterPro" id="IPR003100">
    <property type="entry name" value="PAZ_dom"/>
</dbReference>
<name>A0A9P8A7M2_MORAP</name>
<dbReference type="SMART" id="SM00949">
    <property type="entry name" value="PAZ"/>
    <property type="match status" value="1"/>
</dbReference>
<gene>
    <name evidence="5" type="ORF">KVV02_007395</name>
</gene>
<dbReference type="Pfam" id="PF02170">
    <property type="entry name" value="PAZ"/>
    <property type="match status" value="1"/>
</dbReference>
<feature type="domain" description="PAZ" evidence="3">
    <location>
        <begin position="327"/>
        <end position="438"/>
    </location>
</feature>
<dbReference type="Pfam" id="PF16488">
    <property type="entry name" value="ArgoL2"/>
    <property type="match status" value="1"/>
</dbReference>
<dbReference type="InterPro" id="IPR045246">
    <property type="entry name" value="Piwi_ago-like"/>
</dbReference>
<evidence type="ECO:0008006" key="7">
    <source>
        <dbReference type="Google" id="ProtNLM"/>
    </source>
</evidence>
<keyword evidence="2" id="KW-0472">Membrane</keyword>
<dbReference type="Proteomes" id="UP000717515">
    <property type="component" value="Unassembled WGS sequence"/>
</dbReference>
<dbReference type="InterPro" id="IPR014811">
    <property type="entry name" value="ArgoL1"/>
</dbReference>
<evidence type="ECO:0000256" key="1">
    <source>
        <dbReference type="RuleBase" id="RU361178"/>
    </source>
</evidence>
<dbReference type="EMBL" id="JAIFTL010000075">
    <property type="protein sequence ID" value="KAG9324166.1"/>
    <property type="molecule type" value="Genomic_DNA"/>
</dbReference>
<sequence length="971" mass="108668">MYFLPAYTYSHNTSPSLAHSLTRLNLIPALCLVPTPHHNHNQQTRPLPSVIATAAQPTSKHEQASTALQKLVTRAQPPHESLPFAMASLHLTDVVKRPKPGSLGRPVKIRANFFEITQLPNINVHHYDVTITPDVPPIVNRRIFEHMLVVHGKSDLENSRPVFDGRKNIFSPRKFPFDSRTFDTTGAFRAQGSSLTNFPIASTQQIILPEDEIPKGVVARRPPRVFKVKIKAAAEINLEELHRFLVGKAAMSSNCLTAIMALDILIRHKPAMLYSSVGRSFFTPEGAQALYGGVEVWNGFYQSARPTMGKMMINLDVAATAYYQSGSLLELAVKMLDRRNVDDFRRGFTDRDRSKLEKSLRGLLIKVTHRSEVKRRFKIVKLTPTPANKTMFMKEESQTDVATYFHETYGRKLAYPFMPCVVTGRDVFLPMEICFVIPGQRHLKKLNEKQTADMIKFTCQPPHVRANKIKDGLKILSYQDNEYLQDFGVKVATEMAMVNARVLPTPNISYHPSSRMANFVPRDGAWNLKDKKVATGATLGSWGVVVFAQERDLPLTLVQGFIRELIVTCIDTGMNIPNKQPPILYANPHADIEGSLKAAWLRAGNAVKSQPQLLVCILPSMGVPLYAEIKRVSDTVIGIPTQCVQMSHTRMPKKQYCANVCLKMNVKLGGMNSFIPPAQTPFLIQKPTILFGADVSHPSPGDTSRPSIASLVGSMDAKAARYAATVRVQTARTETIADLGGMVVELLKTFFQTCGQKPERILFYRDGVSEGQFAEVLRTEVASVRAACRSLDANYKPAITFVVVQKRHHARFFPTRREEADRIGNCQPGTVVDSDIVHPFEFDFYLQSHAGLQGTSRPTHYHVLYDENKFTSDLLQDFTYKLCHLYARCTRTVSMVPPAYYAHLVAARARFHSRGERWSDTESSESTAADESTYLAVKPELLRGKAGEDVVVVSVNLAFCAMQLIILMYFM</sequence>
<dbReference type="Pfam" id="PF08699">
    <property type="entry name" value="ArgoL1"/>
    <property type="match status" value="1"/>
</dbReference>
<dbReference type="InterPro" id="IPR003165">
    <property type="entry name" value="Piwi"/>
</dbReference>
<comment type="caution">
    <text evidence="5">The sequence shown here is derived from an EMBL/GenBank/DDBJ whole genome shotgun (WGS) entry which is preliminary data.</text>
</comment>
<dbReference type="InterPro" id="IPR032474">
    <property type="entry name" value="Argonaute_N"/>
</dbReference>
<dbReference type="PROSITE" id="PS50821">
    <property type="entry name" value="PAZ"/>
    <property type="match status" value="1"/>
</dbReference>
<feature type="domain" description="Piwi" evidence="4">
    <location>
        <begin position="613"/>
        <end position="914"/>
    </location>
</feature>
<keyword evidence="2" id="KW-0812">Transmembrane</keyword>
<dbReference type="Gene3D" id="2.170.260.10">
    <property type="entry name" value="paz domain"/>
    <property type="match status" value="1"/>
</dbReference>
<dbReference type="Gene3D" id="3.40.50.2300">
    <property type="match status" value="1"/>
</dbReference>
<dbReference type="CDD" id="cd04657">
    <property type="entry name" value="Piwi_ago-like"/>
    <property type="match status" value="1"/>
</dbReference>
<dbReference type="InterPro" id="IPR036085">
    <property type="entry name" value="PAZ_dom_sf"/>
</dbReference>
<keyword evidence="2" id="KW-1133">Transmembrane helix</keyword>
<dbReference type="Pfam" id="PF16486">
    <property type="entry name" value="ArgoN"/>
    <property type="match status" value="1"/>
</dbReference>
<dbReference type="Pfam" id="PF16487">
    <property type="entry name" value="ArgoMid"/>
    <property type="match status" value="1"/>
</dbReference>
<feature type="transmembrane region" description="Helical" evidence="2">
    <location>
        <begin position="950"/>
        <end position="970"/>
    </location>
</feature>
<proteinExistence type="inferred from homology"/>
<dbReference type="Pfam" id="PF02171">
    <property type="entry name" value="Piwi"/>
    <property type="match status" value="1"/>
</dbReference>
<comment type="similarity">
    <text evidence="1">Belongs to the argonaute family.</text>
</comment>
<dbReference type="CDD" id="cd02846">
    <property type="entry name" value="PAZ_argonaute_like"/>
    <property type="match status" value="1"/>
</dbReference>
<evidence type="ECO:0000313" key="6">
    <source>
        <dbReference type="Proteomes" id="UP000717515"/>
    </source>
</evidence>
<dbReference type="InterPro" id="IPR032472">
    <property type="entry name" value="ArgoL2"/>
</dbReference>
<evidence type="ECO:0000256" key="2">
    <source>
        <dbReference type="SAM" id="Phobius"/>
    </source>
</evidence>
<dbReference type="PANTHER" id="PTHR22891">
    <property type="entry name" value="EUKARYOTIC TRANSLATION INITIATION FACTOR 2C"/>
    <property type="match status" value="1"/>
</dbReference>
<protein>
    <recommendedName>
        <fullName evidence="7">Piwi-domain-containing protein</fullName>
    </recommendedName>
</protein>